<organism evidence="2 3">
    <name type="scientific">Trichonephila clavata</name>
    <name type="common">Joro spider</name>
    <name type="synonym">Nephila clavata</name>
    <dbReference type="NCBI Taxonomy" id="2740835"/>
    <lineage>
        <taxon>Eukaryota</taxon>
        <taxon>Metazoa</taxon>
        <taxon>Ecdysozoa</taxon>
        <taxon>Arthropoda</taxon>
        <taxon>Chelicerata</taxon>
        <taxon>Arachnida</taxon>
        <taxon>Araneae</taxon>
        <taxon>Araneomorphae</taxon>
        <taxon>Entelegynae</taxon>
        <taxon>Araneoidea</taxon>
        <taxon>Nephilidae</taxon>
        <taxon>Trichonephila</taxon>
    </lineage>
</organism>
<evidence type="ECO:0000313" key="3">
    <source>
        <dbReference type="Proteomes" id="UP000887116"/>
    </source>
</evidence>
<reference evidence="2" key="1">
    <citation type="submission" date="2020-07" db="EMBL/GenBank/DDBJ databases">
        <title>Multicomponent nature underlies the extraordinary mechanical properties of spider dragline silk.</title>
        <authorList>
            <person name="Kono N."/>
            <person name="Nakamura H."/>
            <person name="Mori M."/>
            <person name="Yoshida Y."/>
            <person name="Ohtoshi R."/>
            <person name="Malay A.D."/>
            <person name="Moran D.A.P."/>
            <person name="Tomita M."/>
            <person name="Numata K."/>
            <person name="Arakawa K."/>
        </authorList>
    </citation>
    <scope>NUCLEOTIDE SEQUENCE</scope>
</reference>
<proteinExistence type="predicted"/>
<comment type="caution">
    <text evidence="2">The sequence shown here is derived from an EMBL/GenBank/DDBJ whole genome shotgun (WGS) entry which is preliminary data.</text>
</comment>
<dbReference type="AlphaFoldDB" id="A0A8X6ICM9"/>
<keyword evidence="3" id="KW-1185">Reference proteome</keyword>
<dbReference type="EMBL" id="BMAO01037715">
    <property type="protein sequence ID" value="GFR19624.1"/>
    <property type="molecule type" value="Genomic_DNA"/>
</dbReference>
<feature type="region of interest" description="Disordered" evidence="1">
    <location>
        <begin position="1"/>
        <end position="24"/>
    </location>
</feature>
<sequence length="67" mass="6909">MTLVGSSTTSSESSTSISELSTGGSRAALAAVFPELGGNDSTGRQLVFGLNWSRLNGFAFLFLCSES</sequence>
<name>A0A8X6ICM9_TRICU</name>
<evidence type="ECO:0000256" key="1">
    <source>
        <dbReference type="SAM" id="MobiDB-lite"/>
    </source>
</evidence>
<protein>
    <submittedName>
        <fullName evidence="2">Uncharacterized protein</fullName>
    </submittedName>
</protein>
<evidence type="ECO:0000313" key="2">
    <source>
        <dbReference type="EMBL" id="GFR19624.1"/>
    </source>
</evidence>
<gene>
    <name evidence="2" type="ORF">TNCT_697291</name>
</gene>
<accession>A0A8X6ICM9</accession>
<dbReference type="Proteomes" id="UP000887116">
    <property type="component" value="Unassembled WGS sequence"/>
</dbReference>